<dbReference type="RefSeq" id="XP_003338933.2">
    <property type="nucleotide sequence ID" value="XM_003338885.2"/>
</dbReference>
<dbReference type="CDD" id="cd04515">
    <property type="entry name" value="Alpha_kinase"/>
    <property type="match status" value="1"/>
</dbReference>
<reference key="1">
    <citation type="submission" date="2007-01" db="EMBL/GenBank/DDBJ databases">
        <title>The Genome Sequence of Puccinia graminis f. sp. tritici Strain CRL 75-36-700-3.</title>
        <authorList>
            <consortium name="The Broad Institute Genome Sequencing Platform"/>
            <person name="Birren B."/>
            <person name="Lander E."/>
            <person name="Galagan J."/>
            <person name="Nusbaum C."/>
            <person name="Devon K."/>
            <person name="Cuomo C."/>
            <person name="Jaffe D."/>
            <person name="Butler J."/>
            <person name="Alvarez P."/>
            <person name="Gnerre S."/>
            <person name="Grabherr M."/>
            <person name="Mauceli E."/>
            <person name="Brockman W."/>
            <person name="Young S."/>
            <person name="LaButti K."/>
            <person name="Sykes S."/>
            <person name="DeCaprio D."/>
            <person name="Crawford M."/>
            <person name="Koehrsen M."/>
            <person name="Engels R."/>
            <person name="Montgomery P."/>
            <person name="Pearson M."/>
            <person name="Howarth C."/>
            <person name="Larson L."/>
            <person name="White J."/>
            <person name="Zeng Q."/>
            <person name="Kodira C."/>
            <person name="Yandava C."/>
            <person name="Alvarado L."/>
            <person name="O'Leary S."/>
            <person name="Szabo L."/>
            <person name="Dean R."/>
            <person name="Schein J."/>
        </authorList>
    </citation>
    <scope>NUCLEOTIDE SEQUENCE</scope>
    <source>
        <strain>CRL 75-36-700-3</strain>
    </source>
</reference>
<evidence type="ECO:0000256" key="5">
    <source>
        <dbReference type="ARBA" id="ARBA00022840"/>
    </source>
</evidence>
<dbReference type="Pfam" id="PF02816">
    <property type="entry name" value="Alpha_kinase"/>
    <property type="match status" value="1"/>
</dbReference>
<dbReference type="Gene3D" id="3.20.200.10">
    <property type="entry name" value="MHCK/EF2 kinase"/>
    <property type="match status" value="1"/>
</dbReference>
<keyword evidence="4" id="KW-0418">Kinase</keyword>
<gene>
    <name evidence="8" type="ORF">PGTG_20470</name>
</gene>
<dbReference type="PROSITE" id="PS51158">
    <property type="entry name" value="ALPHA_KINASE"/>
    <property type="match status" value="1"/>
</dbReference>
<evidence type="ECO:0000256" key="2">
    <source>
        <dbReference type="ARBA" id="ARBA00022679"/>
    </source>
</evidence>
<dbReference type="Proteomes" id="UP000008783">
    <property type="component" value="Unassembled WGS sequence"/>
</dbReference>
<dbReference type="SUPFAM" id="SSF56112">
    <property type="entry name" value="Protein kinase-like (PK-like)"/>
    <property type="match status" value="1"/>
</dbReference>
<dbReference type="GO" id="GO:0005524">
    <property type="term" value="F:ATP binding"/>
    <property type="evidence" value="ECO:0007669"/>
    <property type="project" value="UniProtKB-KW"/>
</dbReference>
<protein>
    <submittedName>
        <fullName evidence="8">AlphaK I2</fullName>
    </submittedName>
</protein>
<dbReference type="PANTHER" id="PTHR45992">
    <property type="entry name" value="EUKARYOTIC ELONGATION FACTOR 2 KINASE-RELATED"/>
    <property type="match status" value="1"/>
</dbReference>
<feature type="compositionally biased region" description="Basic and acidic residues" evidence="6">
    <location>
        <begin position="43"/>
        <end position="56"/>
    </location>
</feature>
<dbReference type="GO" id="GO:0031037">
    <property type="term" value="P:myosin II filament disassembly"/>
    <property type="evidence" value="ECO:0000318"/>
    <property type="project" value="GO_Central"/>
</dbReference>
<organism evidence="8 9">
    <name type="scientific">Puccinia graminis f. sp. tritici (strain CRL 75-36-700-3 / race SCCL)</name>
    <name type="common">Black stem rust fungus</name>
    <dbReference type="NCBI Taxonomy" id="418459"/>
    <lineage>
        <taxon>Eukaryota</taxon>
        <taxon>Fungi</taxon>
        <taxon>Dikarya</taxon>
        <taxon>Basidiomycota</taxon>
        <taxon>Pucciniomycotina</taxon>
        <taxon>Pucciniomycetes</taxon>
        <taxon>Pucciniales</taxon>
        <taxon>Pucciniaceae</taxon>
        <taxon>Puccinia</taxon>
    </lineage>
</organism>
<evidence type="ECO:0000313" key="9">
    <source>
        <dbReference type="Proteomes" id="UP000008783"/>
    </source>
</evidence>
<dbReference type="GO" id="GO:0004674">
    <property type="term" value="F:protein serine/threonine kinase activity"/>
    <property type="evidence" value="ECO:0000318"/>
    <property type="project" value="GO_Central"/>
</dbReference>
<evidence type="ECO:0000256" key="6">
    <source>
        <dbReference type="SAM" id="MobiDB-lite"/>
    </source>
</evidence>
<evidence type="ECO:0000256" key="3">
    <source>
        <dbReference type="ARBA" id="ARBA00022741"/>
    </source>
</evidence>
<feature type="domain" description="Alpha-type protein kinase" evidence="7">
    <location>
        <begin position="131"/>
        <end position="331"/>
    </location>
</feature>
<dbReference type="InterPro" id="IPR011009">
    <property type="entry name" value="Kinase-like_dom_sf"/>
</dbReference>
<dbReference type="SMART" id="SM00811">
    <property type="entry name" value="Alpha_kinase"/>
    <property type="match status" value="1"/>
</dbReference>
<feature type="compositionally biased region" description="Acidic residues" evidence="6">
    <location>
        <begin position="29"/>
        <end position="39"/>
    </location>
</feature>
<keyword evidence="5" id="KW-0067">ATP-binding</keyword>
<evidence type="ECO:0000256" key="1">
    <source>
        <dbReference type="ARBA" id="ARBA00022527"/>
    </source>
</evidence>
<dbReference type="InterPro" id="IPR004166">
    <property type="entry name" value="a-kinase_dom"/>
</dbReference>
<keyword evidence="3" id="KW-0547">Nucleotide-binding</keyword>
<sequence length="331" mass="37043">MSPTLLAFPKSTDKKPVQIDLTYQHPDPEVQEEYEDSSSESEPNFKKSETRLEKRNNTSNRNSSIGLSGSNTQSKWALGGLACTMPSHGAVGLKTQLGFLGQGTLSSVHINKDGWIYGQRLIFHTNNIPNQSLFRKVSFVRADTQPITLRVNQDQVIGQGSMRITYKAVVKIVEGNGEVTLVDYVAKKRFHDLTPSIEKHATDALMYEASALLLDSFKKVLSRCRALHKAYRKKLQLLEVIRHAVVVTGDVDIPSKVYFIEAALKGKYVKYSSNTDFNVDEEEEGIDPIICRLMNTFTHWSYHESAGQQLICDLQGVGPIITDPQIIDVDQ</sequence>
<dbReference type="EMBL" id="DS990041">
    <property type="protein sequence ID" value="EFP94514.2"/>
    <property type="molecule type" value="Genomic_DNA"/>
</dbReference>
<dbReference type="VEuPathDB" id="FungiDB:PGTG_20470"/>
<keyword evidence="9" id="KW-1185">Reference proteome</keyword>
<feature type="region of interest" description="Disordered" evidence="6">
    <location>
        <begin position="1"/>
        <end position="70"/>
    </location>
</feature>
<dbReference type="InterPro" id="IPR051852">
    <property type="entry name" value="Alpha-type_PK"/>
</dbReference>
<feature type="compositionally biased region" description="Polar residues" evidence="6">
    <location>
        <begin position="57"/>
        <end position="70"/>
    </location>
</feature>
<dbReference type="InParanoid" id="E3NY65"/>
<dbReference type="PANTHER" id="PTHR45992:SF2">
    <property type="entry name" value="EUKARYOTIC ELONGATION FACTOR 2 KINASE"/>
    <property type="match status" value="1"/>
</dbReference>
<keyword evidence="2" id="KW-0808">Transferase</keyword>
<keyword evidence="1" id="KW-0723">Serine/threonine-protein kinase</keyword>
<accession>E3NY65</accession>
<dbReference type="GeneID" id="10527891"/>
<reference evidence="9" key="2">
    <citation type="journal article" date="2011" name="Proc. Natl. Acad. Sci. U.S.A.">
        <title>Obligate biotrophy features unraveled by the genomic analysis of rust fungi.</title>
        <authorList>
            <person name="Duplessis S."/>
            <person name="Cuomo C.A."/>
            <person name="Lin Y.-C."/>
            <person name="Aerts A."/>
            <person name="Tisserant E."/>
            <person name="Veneault-Fourrey C."/>
            <person name="Joly D.L."/>
            <person name="Hacquard S."/>
            <person name="Amselem J."/>
            <person name="Cantarel B.L."/>
            <person name="Chiu R."/>
            <person name="Coutinho P.M."/>
            <person name="Feau N."/>
            <person name="Field M."/>
            <person name="Frey P."/>
            <person name="Gelhaye E."/>
            <person name="Goldberg J."/>
            <person name="Grabherr M.G."/>
            <person name="Kodira C.D."/>
            <person name="Kohler A."/>
            <person name="Kuees U."/>
            <person name="Lindquist E.A."/>
            <person name="Lucas S.M."/>
            <person name="Mago R."/>
            <person name="Mauceli E."/>
            <person name="Morin E."/>
            <person name="Murat C."/>
            <person name="Pangilinan J.L."/>
            <person name="Park R."/>
            <person name="Pearson M."/>
            <person name="Quesneville H."/>
            <person name="Rouhier N."/>
            <person name="Sakthikumar S."/>
            <person name="Salamov A.A."/>
            <person name="Schmutz J."/>
            <person name="Selles B."/>
            <person name="Shapiro H."/>
            <person name="Tanguay P."/>
            <person name="Tuskan G.A."/>
            <person name="Henrissat B."/>
            <person name="Van de Peer Y."/>
            <person name="Rouze P."/>
            <person name="Ellis J.G."/>
            <person name="Dodds P.N."/>
            <person name="Schein J.E."/>
            <person name="Zhong S."/>
            <person name="Hamelin R.C."/>
            <person name="Grigoriev I.V."/>
            <person name="Szabo L.J."/>
            <person name="Martin F."/>
        </authorList>
    </citation>
    <scope>NUCLEOTIDE SEQUENCE [LARGE SCALE GENOMIC DNA]</scope>
    <source>
        <strain evidence="9">CRL 75-36-700-3 / race SCCL</strain>
    </source>
</reference>
<evidence type="ECO:0000313" key="8">
    <source>
        <dbReference type="EMBL" id="EFP94514.2"/>
    </source>
</evidence>
<dbReference type="AlphaFoldDB" id="E3NY65"/>
<evidence type="ECO:0000259" key="7">
    <source>
        <dbReference type="PROSITE" id="PS51158"/>
    </source>
</evidence>
<dbReference type="HOGENOM" id="CLU_020761_0_0_1"/>
<evidence type="ECO:0000256" key="4">
    <source>
        <dbReference type="ARBA" id="ARBA00022777"/>
    </source>
</evidence>
<dbReference type="KEGG" id="pgr:PGTG_20470"/>
<dbReference type="OrthoDB" id="301415at2759"/>
<feature type="non-terminal residue" evidence="8">
    <location>
        <position position="331"/>
    </location>
</feature>
<proteinExistence type="predicted"/>
<name>E3NY65_PUCGT</name>